<dbReference type="AlphaFoldDB" id="A0A9J6GZC5"/>
<dbReference type="EMBL" id="JABSTR010000010">
    <property type="protein sequence ID" value="KAH9380016.1"/>
    <property type="molecule type" value="Genomic_DNA"/>
</dbReference>
<evidence type="ECO:0000313" key="2">
    <source>
        <dbReference type="Proteomes" id="UP000821853"/>
    </source>
</evidence>
<gene>
    <name evidence="1" type="ORF">HPB48_006166</name>
</gene>
<evidence type="ECO:0000313" key="1">
    <source>
        <dbReference type="EMBL" id="KAH9380016.1"/>
    </source>
</evidence>
<comment type="caution">
    <text evidence="1">The sequence shown here is derived from an EMBL/GenBank/DDBJ whole genome shotgun (WGS) entry which is preliminary data.</text>
</comment>
<proteinExistence type="predicted"/>
<reference evidence="1 2" key="1">
    <citation type="journal article" date="2020" name="Cell">
        <title>Large-Scale Comparative Analyses of Tick Genomes Elucidate Their Genetic Diversity and Vector Capacities.</title>
        <authorList>
            <consortium name="Tick Genome and Microbiome Consortium (TIGMIC)"/>
            <person name="Jia N."/>
            <person name="Wang J."/>
            <person name="Shi W."/>
            <person name="Du L."/>
            <person name="Sun Y."/>
            <person name="Zhan W."/>
            <person name="Jiang J.F."/>
            <person name="Wang Q."/>
            <person name="Zhang B."/>
            <person name="Ji P."/>
            <person name="Bell-Sakyi L."/>
            <person name="Cui X.M."/>
            <person name="Yuan T.T."/>
            <person name="Jiang B.G."/>
            <person name="Yang W.F."/>
            <person name="Lam T.T."/>
            <person name="Chang Q.C."/>
            <person name="Ding S.J."/>
            <person name="Wang X.J."/>
            <person name="Zhu J.G."/>
            <person name="Ruan X.D."/>
            <person name="Zhao L."/>
            <person name="Wei J.T."/>
            <person name="Ye R.Z."/>
            <person name="Que T.C."/>
            <person name="Du C.H."/>
            <person name="Zhou Y.H."/>
            <person name="Cheng J.X."/>
            <person name="Dai P.F."/>
            <person name="Guo W.B."/>
            <person name="Han X.H."/>
            <person name="Huang E.J."/>
            <person name="Li L.F."/>
            <person name="Wei W."/>
            <person name="Gao Y.C."/>
            <person name="Liu J.Z."/>
            <person name="Shao H.Z."/>
            <person name="Wang X."/>
            <person name="Wang C.C."/>
            <person name="Yang T.C."/>
            <person name="Huo Q.B."/>
            <person name="Li W."/>
            <person name="Chen H.Y."/>
            <person name="Chen S.E."/>
            <person name="Zhou L.G."/>
            <person name="Ni X.B."/>
            <person name="Tian J.H."/>
            <person name="Sheng Y."/>
            <person name="Liu T."/>
            <person name="Pan Y.S."/>
            <person name="Xia L.Y."/>
            <person name="Li J."/>
            <person name="Zhao F."/>
            <person name="Cao W.C."/>
        </authorList>
    </citation>
    <scope>NUCLEOTIDE SEQUENCE [LARGE SCALE GENOMIC DNA]</scope>
    <source>
        <strain evidence="1">HaeL-2018</strain>
    </source>
</reference>
<dbReference type="Proteomes" id="UP000821853">
    <property type="component" value="Chromosome 8"/>
</dbReference>
<organism evidence="1 2">
    <name type="scientific">Haemaphysalis longicornis</name>
    <name type="common">Bush tick</name>
    <dbReference type="NCBI Taxonomy" id="44386"/>
    <lineage>
        <taxon>Eukaryota</taxon>
        <taxon>Metazoa</taxon>
        <taxon>Ecdysozoa</taxon>
        <taxon>Arthropoda</taxon>
        <taxon>Chelicerata</taxon>
        <taxon>Arachnida</taxon>
        <taxon>Acari</taxon>
        <taxon>Parasitiformes</taxon>
        <taxon>Ixodida</taxon>
        <taxon>Ixodoidea</taxon>
        <taxon>Ixodidae</taxon>
        <taxon>Haemaphysalinae</taxon>
        <taxon>Haemaphysalis</taxon>
    </lineage>
</organism>
<name>A0A9J6GZC5_HAELO</name>
<accession>A0A9J6GZC5</accession>
<dbReference type="VEuPathDB" id="VectorBase:HLOH_046192"/>
<sequence length="141" mass="15744">MTGVFYLDHAMQHFSPRMVLAADGLHPNFTGVSLLSWNLYNLLLRTRKPQIGDWRDHALPRATVQPPPTSPDVLCMNSLHMDDTAYPTCPSATSELQPVIPSFAQVVTRTVPLLAVENRRPARSLVRTFTKGLQLGVRVQL</sequence>
<protein>
    <submittedName>
        <fullName evidence="1">Uncharacterized protein</fullName>
    </submittedName>
</protein>
<keyword evidence="2" id="KW-1185">Reference proteome</keyword>